<dbReference type="GO" id="GO:0042742">
    <property type="term" value="P:defense response to bacterium"/>
    <property type="evidence" value="ECO:0007669"/>
    <property type="project" value="UniProtKB-KW"/>
</dbReference>
<name>A0AAX7TQS5_ASTCA</name>
<accession>A0AAX7TQS5</accession>
<reference evidence="7" key="4">
    <citation type="submission" date="2025-09" db="UniProtKB">
        <authorList>
            <consortium name="Ensembl"/>
        </authorList>
    </citation>
    <scope>IDENTIFICATION</scope>
</reference>
<evidence type="ECO:0000313" key="8">
    <source>
        <dbReference type="Proteomes" id="UP000265100"/>
    </source>
</evidence>
<dbReference type="AlphaFoldDB" id="A0AAX7TQS5"/>
<reference evidence="7" key="3">
    <citation type="submission" date="2025-08" db="UniProtKB">
        <authorList>
            <consortium name="Ensembl"/>
        </authorList>
    </citation>
    <scope>IDENTIFICATION</scope>
</reference>
<comment type="similarity">
    <text evidence="2">Belongs to the pleurocidin family.</text>
</comment>
<evidence type="ECO:0000256" key="2">
    <source>
        <dbReference type="ARBA" id="ARBA00007419"/>
    </source>
</evidence>
<dbReference type="GO" id="GO:0005576">
    <property type="term" value="C:extracellular region"/>
    <property type="evidence" value="ECO:0007669"/>
    <property type="project" value="UniProtKB-SubCell"/>
</dbReference>
<reference evidence="7 8" key="1">
    <citation type="submission" date="2018-05" db="EMBL/GenBank/DDBJ databases">
        <authorList>
            <person name="Datahose"/>
        </authorList>
    </citation>
    <scope>NUCLEOTIDE SEQUENCE</scope>
</reference>
<evidence type="ECO:0000256" key="1">
    <source>
        <dbReference type="ARBA" id="ARBA00004613"/>
    </source>
</evidence>
<feature type="chain" id="PRO_5044278520" evidence="6">
    <location>
        <begin position="23"/>
        <end position="67"/>
    </location>
</feature>
<keyword evidence="6" id="KW-0732">Signal</keyword>
<feature type="signal peptide" evidence="6">
    <location>
        <begin position="1"/>
        <end position="22"/>
    </location>
</feature>
<keyword evidence="3" id="KW-0964">Secreted</keyword>
<keyword evidence="4" id="KW-0929">Antimicrobial</keyword>
<proteinExistence type="inferred from homology"/>
<protein>
    <submittedName>
        <fullName evidence="7">Uncharacterized protein</fullName>
    </submittedName>
</protein>
<evidence type="ECO:0000313" key="7">
    <source>
        <dbReference type="Ensembl" id="ENSACLP00000059314.1"/>
    </source>
</evidence>
<keyword evidence="8" id="KW-1185">Reference proteome</keyword>
<dbReference type="Pfam" id="PF08107">
    <property type="entry name" value="Antimicrobial12"/>
    <property type="match status" value="1"/>
</dbReference>
<evidence type="ECO:0000256" key="3">
    <source>
        <dbReference type="ARBA" id="ARBA00022525"/>
    </source>
</evidence>
<evidence type="ECO:0000256" key="6">
    <source>
        <dbReference type="SAM" id="SignalP"/>
    </source>
</evidence>
<sequence length="67" mass="7683">MKSAVIFLALFMVFMMAEPGECFWDKLLKGVGGFAQGFTGKEKAKELVKSMKADLQNYKQLRQREFD</sequence>
<dbReference type="GeneTree" id="ENSGT00940000178984"/>
<keyword evidence="5" id="KW-0044">Antibiotic</keyword>
<evidence type="ECO:0000256" key="5">
    <source>
        <dbReference type="ARBA" id="ARBA00023022"/>
    </source>
</evidence>
<dbReference type="InterPro" id="IPR012515">
    <property type="entry name" value="Antimicrobial12"/>
</dbReference>
<reference evidence="8" key="2">
    <citation type="submission" date="2023-03" db="EMBL/GenBank/DDBJ databases">
        <authorList>
            <consortium name="Wellcome Sanger Institute Data Sharing"/>
        </authorList>
    </citation>
    <scope>NUCLEOTIDE SEQUENCE [LARGE SCALE GENOMIC DNA]</scope>
</reference>
<comment type="subcellular location">
    <subcellularLocation>
        <location evidence="1">Secreted</location>
    </subcellularLocation>
</comment>
<dbReference type="Ensembl" id="ENSACLT00000092570.1">
    <property type="protein sequence ID" value="ENSACLP00000059314.1"/>
    <property type="gene ID" value="ENSACLG00000029896.1"/>
</dbReference>
<dbReference type="Proteomes" id="UP000265100">
    <property type="component" value="Chromosome 15"/>
</dbReference>
<organism evidence="7 8">
    <name type="scientific">Astatotilapia calliptera</name>
    <name type="common">Eastern happy</name>
    <name type="synonym">Chromis callipterus</name>
    <dbReference type="NCBI Taxonomy" id="8154"/>
    <lineage>
        <taxon>Eukaryota</taxon>
        <taxon>Metazoa</taxon>
        <taxon>Chordata</taxon>
        <taxon>Craniata</taxon>
        <taxon>Vertebrata</taxon>
        <taxon>Euteleostomi</taxon>
        <taxon>Actinopterygii</taxon>
        <taxon>Neopterygii</taxon>
        <taxon>Teleostei</taxon>
        <taxon>Neoteleostei</taxon>
        <taxon>Acanthomorphata</taxon>
        <taxon>Ovalentaria</taxon>
        <taxon>Cichlomorphae</taxon>
        <taxon>Cichliformes</taxon>
        <taxon>Cichlidae</taxon>
        <taxon>African cichlids</taxon>
        <taxon>Pseudocrenilabrinae</taxon>
        <taxon>Haplochromini</taxon>
        <taxon>Astatotilapia</taxon>
    </lineage>
</organism>
<evidence type="ECO:0000256" key="4">
    <source>
        <dbReference type="ARBA" id="ARBA00022529"/>
    </source>
</evidence>